<sequence length="247" mass="25428">MLAARTTPRAFSAGKARTCAPQLPARAARSVAVKALDDTNFAVNLLSSAAAGSVAAAVTIATAENREKVIEKVQNLDTWTIAPIGGAILADTLAHSIPGLNVLFSLASEPLGAACGVAYMMTLVLSSKAVDPKTLAPEGTVLNAQKAEDSRASLRVPFTKLIPTALKVVDPENKGESGEGWTIGPDGLPKLPINSVLIVTGVGVLILEAASHAPVFSLFMPRVLQVAAWLAVVGYGIEVAGLEKKSA</sequence>
<organism evidence="1">
    <name type="scientific">Chlamydomonas leiostraca</name>
    <dbReference type="NCBI Taxonomy" id="1034604"/>
    <lineage>
        <taxon>Eukaryota</taxon>
        <taxon>Viridiplantae</taxon>
        <taxon>Chlorophyta</taxon>
        <taxon>core chlorophytes</taxon>
        <taxon>Chlorophyceae</taxon>
        <taxon>CS clade</taxon>
        <taxon>Chlamydomonadales</taxon>
        <taxon>Chlamydomonadaceae</taxon>
        <taxon>Chlamydomonas</taxon>
    </lineage>
</organism>
<dbReference type="AlphaFoldDB" id="A0A7S0RZN0"/>
<accession>A0A7S0RZN0</accession>
<evidence type="ECO:0000313" key="1">
    <source>
        <dbReference type="EMBL" id="CAD8691505.1"/>
    </source>
</evidence>
<dbReference type="EMBL" id="HBFB01028046">
    <property type="protein sequence ID" value="CAD8691505.1"/>
    <property type="molecule type" value="Transcribed_RNA"/>
</dbReference>
<proteinExistence type="predicted"/>
<name>A0A7S0RZN0_9CHLO</name>
<gene>
    <name evidence="1" type="ORF">CLEI1391_LOCUS15688</name>
</gene>
<reference evidence="1" key="1">
    <citation type="submission" date="2021-01" db="EMBL/GenBank/DDBJ databases">
        <authorList>
            <person name="Corre E."/>
            <person name="Pelletier E."/>
            <person name="Niang G."/>
            <person name="Scheremetjew M."/>
            <person name="Finn R."/>
            <person name="Kale V."/>
            <person name="Holt S."/>
            <person name="Cochrane G."/>
            <person name="Meng A."/>
            <person name="Brown T."/>
            <person name="Cohen L."/>
        </authorList>
    </citation>
    <scope>NUCLEOTIDE SEQUENCE</scope>
    <source>
        <strain evidence="1">SAG 11-49</strain>
    </source>
</reference>
<protein>
    <submittedName>
        <fullName evidence="1">Uncharacterized protein</fullName>
    </submittedName>
</protein>